<feature type="compositionally biased region" description="Polar residues" evidence="1">
    <location>
        <begin position="1"/>
        <end position="10"/>
    </location>
</feature>
<gene>
    <name evidence="2" type="ORF">H6G59_02060</name>
</gene>
<proteinExistence type="predicted"/>
<dbReference type="EMBL" id="JACJST010000001">
    <property type="protein sequence ID" value="MBD2566696.1"/>
    <property type="molecule type" value="Genomic_DNA"/>
</dbReference>
<accession>A0ABR8FDF3</accession>
<evidence type="ECO:0000313" key="3">
    <source>
        <dbReference type="Proteomes" id="UP000640531"/>
    </source>
</evidence>
<evidence type="ECO:0000313" key="2">
    <source>
        <dbReference type="EMBL" id="MBD2566696.1"/>
    </source>
</evidence>
<dbReference type="RefSeq" id="WP_190711506.1">
    <property type="nucleotide sequence ID" value="NZ_JACJST010000001.1"/>
</dbReference>
<comment type="caution">
    <text evidence="2">The sequence shown here is derived from an EMBL/GenBank/DDBJ whole genome shotgun (WGS) entry which is preliminary data.</text>
</comment>
<evidence type="ECO:0000256" key="1">
    <source>
        <dbReference type="SAM" id="MobiDB-lite"/>
    </source>
</evidence>
<dbReference type="Proteomes" id="UP000640531">
    <property type="component" value="Unassembled WGS sequence"/>
</dbReference>
<feature type="region of interest" description="Disordered" evidence="1">
    <location>
        <begin position="1"/>
        <end position="33"/>
    </location>
</feature>
<sequence>MFVTDQQLEQQMPDATRLLSDEPELEAERQLAAEREKSQLLAEHLRSLGVEPESLV</sequence>
<keyword evidence="3" id="KW-1185">Reference proteome</keyword>
<organism evidence="2 3">
    <name type="scientific">Anabaena lutea FACHB-196</name>
    <dbReference type="NCBI Taxonomy" id="2692881"/>
    <lineage>
        <taxon>Bacteria</taxon>
        <taxon>Bacillati</taxon>
        <taxon>Cyanobacteriota</taxon>
        <taxon>Cyanophyceae</taxon>
        <taxon>Nostocales</taxon>
        <taxon>Nostocaceae</taxon>
        <taxon>Anabaena</taxon>
    </lineage>
</organism>
<protein>
    <submittedName>
        <fullName evidence="2">Uncharacterized protein</fullName>
    </submittedName>
</protein>
<name>A0ABR8FDF3_9NOST</name>
<reference evidence="2 3" key="1">
    <citation type="journal article" date="2020" name="ISME J.">
        <title>Comparative genomics reveals insights into cyanobacterial evolution and habitat adaptation.</title>
        <authorList>
            <person name="Chen M.Y."/>
            <person name="Teng W.K."/>
            <person name="Zhao L."/>
            <person name="Hu C.X."/>
            <person name="Zhou Y.K."/>
            <person name="Han B.P."/>
            <person name="Song L.R."/>
            <person name="Shu W.S."/>
        </authorList>
    </citation>
    <scope>NUCLEOTIDE SEQUENCE [LARGE SCALE GENOMIC DNA]</scope>
    <source>
        <strain evidence="2 3">FACHB-196</strain>
    </source>
</reference>